<comment type="caution">
    <text evidence="2">The sequence shown here is derived from an EMBL/GenBank/DDBJ whole genome shotgun (WGS) entry which is preliminary data.</text>
</comment>
<evidence type="ECO:0000259" key="1">
    <source>
        <dbReference type="Pfam" id="PF01458"/>
    </source>
</evidence>
<dbReference type="InterPro" id="IPR000825">
    <property type="entry name" value="SUF_FeS_clus_asmbl_SufBD_core"/>
</dbReference>
<sequence>MNQFIHIIKEGKKRIEFSQEGKYVVFFHNVSAQFEFEIMAPKVELYIYGLYTGRSKSKYELSTIQHHTAPNSFSHLFVKGVFDEASSFIYDGLIKIDPFAHGSHAYQKNQNIILSPDVFVSSKPNLEILANDVYCTHGSTTGKMNGDAIFLLQSKGIPRDLAKRVFITGFLNEIFDNMIAHVPNTGAVKSLREQVVKKYD</sequence>
<dbReference type="PANTHER" id="PTHR43575:SF1">
    <property type="entry name" value="PROTEIN ABCI7, CHLOROPLASTIC"/>
    <property type="match status" value="1"/>
</dbReference>
<dbReference type="AlphaFoldDB" id="A0A2M7QDR8"/>
<feature type="domain" description="SUF system FeS cluster assembly SufBD core" evidence="1">
    <location>
        <begin position="32"/>
        <end position="170"/>
    </location>
</feature>
<dbReference type="InterPro" id="IPR037284">
    <property type="entry name" value="SUF_FeS_clus_asmbl_SufBD_sf"/>
</dbReference>
<gene>
    <name evidence="2" type="ORF">COY90_01050</name>
</gene>
<name>A0A2M7QDR8_9BACT</name>
<dbReference type="Pfam" id="PF01458">
    <property type="entry name" value="SUFBD_core"/>
    <property type="match status" value="1"/>
</dbReference>
<evidence type="ECO:0000313" key="2">
    <source>
        <dbReference type="EMBL" id="PIY69361.1"/>
    </source>
</evidence>
<dbReference type="Proteomes" id="UP000230108">
    <property type="component" value="Unassembled WGS sequence"/>
</dbReference>
<dbReference type="SUPFAM" id="SSF101960">
    <property type="entry name" value="Stabilizer of iron transporter SufD"/>
    <property type="match status" value="1"/>
</dbReference>
<dbReference type="GO" id="GO:0016226">
    <property type="term" value="P:iron-sulfur cluster assembly"/>
    <property type="evidence" value="ECO:0007669"/>
    <property type="project" value="InterPro"/>
</dbReference>
<dbReference type="PANTHER" id="PTHR43575">
    <property type="entry name" value="PROTEIN ABCI7, CHLOROPLASTIC"/>
    <property type="match status" value="1"/>
</dbReference>
<accession>A0A2M7QDR8</accession>
<protein>
    <recommendedName>
        <fullName evidence="1">SUF system FeS cluster assembly SufBD core domain-containing protein</fullName>
    </recommendedName>
</protein>
<proteinExistence type="predicted"/>
<organism evidence="2 3">
    <name type="scientific">Candidatus Roizmanbacteria bacterium CG_4_10_14_0_8_um_filter_39_9</name>
    <dbReference type="NCBI Taxonomy" id="1974829"/>
    <lineage>
        <taxon>Bacteria</taxon>
        <taxon>Candidatus Roizmaniibacteriota</taxon>
    </lineage>
</organism>
<evidence type="ECO:0000313" key="3">
    <source>
        <dbReference type="Proteomes" id="UP000230108"/>
    </source>
</evidence>
<dbReference type="EMBL" id="PFLF01000030">
    <property type="protein sequence ID" value="PIY69361.1"/>
    <property type="molecule type" value="Genomic_DNA"/>
</dbReference>
<dbReference type="InterPro" id="IPR055346">
    <property type="entry name" value="Fe-S_cluster_assembly_SufBD"/>
</dbReference>
<reference evidence="3" key="1">
    <citation type="submission" date="2017-09" db="EMBL/GenBank/DDBJ databases">
        <title>Depth-based differentiation of microbial function through sediment-hosted aquifers and enrichment of novel symbionts in the deep terrestrial subsurface.</title>
        <authorList>
            <person name="Probst A.J."/>
            <person name="Ladd B."/>
            <person name="Jarett J.K."/>
            <person name="Geller-Mcgrath D.E."/>
            <person name="Sieber C.M.K."/>
            <person name="Emerson J.B."/>
            <person name="Anantharaman K."/>
            <person name="Thomas B.C."/>
            <person name="Malmstrom R."/>
            <person name="Stieglmeier M."/>
            <person name="Klingl A."/>
            <person name="Woyke T."/>
            <person name="Ryan C.M."/>
            <person name="Banfield J.F."/>
        </authorList>
    </citation>
    <scope>NUCLEOTIDE SEQUENCE [LARGE SCALE GENOMIC DNA]</scope>
</reference>